<dbReference type="AlphaFoldDB" id="A0A1H6FRJ6"/>
<feature type="transmembrane region" description="Helical" evidence="1">
    <location>
        <begin position="12"/>
        <end position="31"/>
    </location>
</feature>
<sequence length="140" mass="14164">MMLGKRPRASATGPLPAVLFVTVGALTGLLLNAALSPGVRGDVKIAAAIGIGLLAEALFLDLRERNRSASGTALSADGRMPSLPRVRSALIYLLASLAAVACLSVVLPPAATPLPLVGGTATAWVFTRSLVGPLRPSQSG</sequence>
<keyword evidence="3" id="KW-1185">Reference proteome</keyword>
<evidence type="ECO:0000256" key="1">
    <source>
        <dbReference type="SAM" id="Phobius"/>
    </source>
</evidence>
<evidence type="ECO:0000313" key="2">
    <source>
        <dbReference type="EMBL" id="SEH12830.1"/>
    </source>
</evidence>
<keyword evidence="1" id="KW-1133">Transmembrane helix</keyword>
<reference evidence="3" key="1">
    <citation type="submission" date="2016-10" db="EMBL/GenBank/DDBJ databases">
        <authorList>
            <person name="Varghese N."/>
            <person name="Submissions S."/>
        </authorList>
    </citation>
    <scope>NUCLEOTIDE SEQUENCE [LARGE SCALE GENOMIC DNA]</scope>
    <source>
        <strain evidence="3">ATCC 35263</strain>
    </source>
</reference>
<keyword evidence="1" id="KW-0472">Membrane</keyword>
<name>A0A1H6FRJ6_THEAL</name>
<protein>
    <submittedName>
        <fullName evidence="2">Uncharacterized protein</fullName>
    </submittedName>
</protein>
<feature type="transmembrane region" description="Helical" evidence="1">
    <location>
        <begin position="43"/>
        <end position="60"/>
    </location>
</feature>
<gene>
    <name evidence="2" type="ORF">SAMN02745716_1217</name>
</gene>
<organism evidence="2 3">
    <name type="scientific">Thermoleophilum album</name>
    <dbReference type="NCBI Taxonomy" id="29539"/>
    <lineage>
        <taxon>Bacteria</taxon>
        <taxon>Bacillati</taxon>
        <taxon>Actinomycetota</taxon>
        <taxon>Thermoleophilia</taxon>
        <taxon>Thermoleophilales</taxon>
        <taxon>Thermoleophilaceae</taxon>
        <taxon>Thermoleophilum</taxon>
    </lineage>
</organism>
<dbReference type="EMBL" id="FNWJ01000001">
    <property type="protein sequence ID" value="SEH12830.1"/>
    <property type="molecule type" value="Genomic_DNA"/>
</dbReference>
<feature type="transmembrane region" description="Helical" evidence="1">
    <location>
        <begin position="89"/>
        <end position="107"/>
    </location>
</feature>
<dbReference type="STRING" id="29539.SAMN02745716_1217"/>
<proteinExistence type="predicted"/>
<dbReference type="Proteomes" id="UP000222056">
    <property type="component" value="Unassembled WGS sequence"/>
</dbReference>
<accession>A0A1H6FRJ6</accession>
<keyword evidence="1" id="KW-0812">Transmembrane</keyword>
<evidence type="ECO:0000313" key="3">
    <source>
        <dbReference type="Proteomes" id="UP000222056"/>
    </source>
</evidence>